<organism evidence="1 2">
    <name type="scientific">Panicum hallii var. hallii</name>
    <dbReference type="NCBI Taxonomy" id="1504633"/>
    <lineage>
        <taxon>Eukaryota</taxon>
        <taxon>Viridiplantae</taxon>
        <taxon>Streptophyta</taxon>
        <taxon>Embryophyta</taxon>
        <taxon>Tracheophyta</taxon>
        <taxon>Spermatophyta</taxon>
        <taxon>Magnoliopsida</taxon>
        <taxon>Liliopsida</taxon>
        <taxon>Poales</taxon>
        <taxon>Poaceae</taxon>
        <taxon>PACMAD clade</taxon>
        <taxon>Panicoideae</taxon>
        <taxon>Panicodae</taxon>
        <taxon>Paniceae</taxon>
        <taxon>Panicinae</taxon>
        <taxon>Panicum</taxon>
        <taxon>Panicum sect. Panicum</taxon>
    </lineage>
</organism>
<dbReference type="Gramene" id="PUZ69124">
    <property type="protein sequence ID" value="PUZ69124"/>
    <property type="gene ID" value="GQ55_2G084800"/>
</dbReference>
<sequence>MSGSSGCEMHQDASWCLCYRQCCAMKAAGLVVSSMLLRCFLPSEEPPARLPTFWDPREHLNVPGERRWRWWHGSVRLGCVARVALAQPCHG</sequence>
<evidence type="ECO:0000313" key="1">
    <source>
        <dbReference type="EMBL" id="PUZ69124.1"/>
    </source>
</evidence>
<dbReference type="AlphaFoldDB" id="A0A2T7EMR1"/>
<dbReference type="EMBL" id="CM009750">
    <property type="protein sequence ID" value="PUZ69124.1"/>
    <property type="molecule type" value="Genomic_DNA"/>
</dbReference>
<name>A0A2T7EMR1_9POAL</name>
<evidence type="ECO:0000313" key="2">
    <source>
        <dbReference type="Proteomes" id="UP000244336"/>
    </source>
</evidence>
<gene>
    <name evidence="1" type="ORF">GQ55_2G084800</name>
</gene>
<accession>A0A2T7EMR1</accession>
<reference evidence="1 2" key="1">
    <citation type="submission" date="2018-04" db="EMBL/GenBank/DDBJ databases">
        <title>WGS assembly of Panicum hallii var. hallii HAL2.</title>
        <authorList>
            <person name="Lovell J."/>
            <person name="Jenkins J."/>
            <person name="Lowry D."/>
            <person name="Mamidi S."/>
            <person name="Sreedasyam A."/>
            <person name="Weng X."/>
            <person name="Barry K."/>
            <person name="Bonette J."/>
            <person name="Campitelli B."/>
            <person name="Daum C."/>
            <person name="Gordon S."/>
            <person name="Gould B."/>
            <person name="Lipzen A."/>
            <person name="MacQueen A."/>
            <person name="Palacio-Mejia J."/>
            <person name="Plott C."/>
            <person name="Shakirov E."/>
            <person name="Shu S."/>
            <person name="Yoshinaga Y."/>
            <person name="Zane M."/>
            <person name="Rokhsar D."/>
            <person name="Grimwood J."/>
            <person name="Schmutz J."/>
            <person name="Juenger T."/>
        </authorList>
    </citation>
    <scope>NUCLEOTIDE SEQUENCE [LARGE SCALE GENOMIC DNA]</scope>
    <source>
        <strain evidence="2">cv. HAL2</strain>
    </source>
</reference>
<protein>
    <submittedName>
        <fullName evidence="1">Uncharacterized protein</fullName>
    </submittedName>
</protein>
<keyword evidence="2" id="KW-1185">Reference proteome</keyword>
<dbReference type="Proteomes" id="UP000244336">
    <property type="component" value="Chromosome 2"/>
</dbReference>
<proteinExistence type="predicted"/>